<evidence type="ECO:0000313" key="2">
    <source>
        <dbReference type="EMBL" id="KAK7202783.1"/>
    </source>
</evidence>
<protein>
    <submittedName>
        <fullName evidence="2">Uncharacterized protein</fullName>
    </submittedName>
</protein>
<dbReference type="Proteomes" id="UP001498771">
    <property type="component" value="Unassembled WGS sequence"/>
</dbReference>
<proteinExistence type="predicted"/>
<accession>A0ABR1F0W6</accession>
<evidence type="ECO:0000313" key="3">
    <source>
        <dbReference type="Proteomes" id="UP001498771"/>
    </source>
</evidence>
<evidence type="ECO:0000256" key="1">
    <source>
        <dbReference type="SAM" id="MobiDB-lite"/>
    </source>
</evidence>
<organism evidence="2 3">
    <name type="scientific">Myxozyma melibiosi</name>
    <dbReference type="NCBI Taxonomy" id="54550"/>
    <lineage>
        <taxon>Eukaryota</taxon>
        <taxon>Fungi</taxon>
        <taxon>Dikarya</taxon>
        <taxon>Ascomycota</taxon>
        <taxon>Saccharomycotina</taxon>
        <taxon>Lipomycetes</taxon>
        <taxon>Lipomycetales</taxon>
        <taxon>Lipomycetaceae</taxon>
        <taxon>Myxozyma</taxon>
    </lineage>
</organism>
<dbReference type="RefSeq" id="XP_064765816.1">
    <property type="nucleotide sequence ID" value="XM_064913659.1"/>
</dbReference>
<dbReference type="Pfam" id="PF17316">
    <property type="entry name" value="Perilipin_2"/>
    <property type="match status" value="1"/>
</dbReference>
<name>A0ABR1F0W6_9ASCO</name>
<dbReference type="GeneID" id="90039171"/>
<sequence>MSEPVETPEATATATPSLSPKSSAFVSHLLSYPVVGATVSYTASLPLVQRASATAKPYVSKYVEPAVARASPVLARVDMLGDSTLSTVDKYVPAFKSTQAPDIPAQVQKSVESVKSTTHLYSEAAKSKVNDTVVEPTKQAVDKAKQRTASFYDAKGRPFVRAKLDPVLAPINTRLVALVDAYLPAAKADTDGATAAAASTTASSGAPSTELSRLYYIGANAVYRVKPIVESRVASTKAHAEENAAYVLSIPQAAKSRALAVWEDKKSKTDIKSKPLTGRLYVSLSTGKQLLFEVIGLAEGFAHEQFDHAKSLAKVPLGIVHEHSNGKTVTEVVQENVPESVEGVVAESH</sequence>
<dbReference type="EMBL" id="JBBJBU010000015">
    <property type="protein sequence ID" value="KAK7202783.1"/>
    <property type="molecule type" value="Genomic_DNA"/>
</dbReference>
<feature type="region of interest" description="Disordered" evidence="1">
    <location>
        <begin position="1"/>
        <end position="20"/>
    </location>
</feature>
<reference evidence="2 3" key="1">
    <citation type="submission" date="2024-03" db="EMBL/GenBank/DDBJ databases">
        <title>Genome-scale model development and genomic sequencing of the oleaginous clade Lipomyces.</title>
        <authorList>
            <consortium name="Lawrence Berkeley National Laboratory"/>
            <person name="Czajka J.J."/>
            <person name="Han Y."/>
            <person name="Kim J."/>
            <person name="Mondo S.J."/>
            <person name="Hofstad B.A."/>
            <person name="Robles A."/>
            <person name="Haridas S."/>
            <person name="Riley R."/>
            <person name="LaButti K."/>
            <person name="Pangilinan J."/>
            <person name="Andreopoulos W."/>
            <person name="Lipzen A."/>
            <person name="Yan J."/>
            <person name="Wang M."/>
            <person name="Ng V."/>
            <person name="Grigoriev I.V."/>
            <person name="Spatafora J.W."/>
            <person name="Magnuson J.K."/>
            <person name="Baker S.E."/>
            <person name="Pomraning K.R."/>
        </authorList>
    </citation>
    <scope>NUCLEOTIDE SEQUENCE [LARGE SCALE GENOMIC DNA]</scope>
    <source>
        <strain evidence="2 3">Phaff 52-87</strain>
    </source>
</reference>
<gene>
    <name evidence="2" type="ORF">BZA70DRAFT_285019</name>
</gene>
<keyword evidence="3" id="KW-1185">Reference proteome</keyword>
<comment type="caution">
    <text evidence="2">The sequence shown here is derived from an EMBL/GenBank/DDBJ whole genome shotgun (WGS) entry which is preliminary data.</text>
</comment>